<evidence type="ECO:0000256" key="16">
    <source>
        <dbReference type="PROSITE-ProRule" id="PRU00706"/>
    </source>
</evidence>
<dbReference type="GO" id="GO:0030317">
    <property type="term" value="P:flagellated sperm motility"/>
    <property type="evidence" value="ECO:0007669"/>
    <property type="project" value="Ensembl"/>
</dbReference>
<dbReference type="CDD" id="cd04416">
    <property type="entry name" value="NDPk_TX"/>
    <property type="match status" value="1"/>
</dbReference>
<dbReference type="OMA" id="ERQHVSQ"/>
<comment type="function">
    <text evidence="10">Probably required during the final stages of sperm tail maturation in the testis and/or epididymis, where extensive disulfide bonding of fibrous sheath (FS) proteins occurs. In vitro, it has neither nucleoside diphosphate kinase (NDPK) activity nor reducing activity on disulfide bonds. Exhibits a 3'-5' exonuclease activity with a preference for single-stranded DNA, suggesting roles in DNA proofreading and repair.</text>
</comment>
<dbReference type="Pfam" id="PF00334">
    <property type="entry name" value="NDK"/>
    <property type="match status" value="2"/>
</dbReference>
<sequence length="577" mass="66000">MASKKREVQLQSVINSQSLWDEMLLNKGLTVIDVYQAWCGPCKAVQTLFRKLKNELNEDEILHFAVAEADNIVTLQAFRDKCEPVFLFSLNGKIIAKIQGANAPLINKKVISLINEERKVIAGEIARPQVILKLNFIFPLGESYSIAIIKPEAILRRKYQGIKESIIKIGFVIEEETKKILTEEEVRDFYSKVADQPDFEEFVSFMTSCLSCVLIISQGEEPLSDEKETDTQPVVESERLSEQQVENDIEAKLGMAKKKRDSLQEYLERQHISQFCDVEENPIYVTKFIDIFFPDFKTRGIKLVQTLALLRPNVSAERKDDVLNIINNEGFEILMERQVVLSEEEARSVCKEYENEDYFKELIEYMISSSSLVLVLLREDGLEHWKELLGPRTVEEASNYDPKSLCAQFAMGSLPINQLYGSSSTKIAEKEIEHFFPPESTLALIKPHVTHKERGEILDHIKEARFDLTQMREMVLTPEYAIKIYFKISDKPFYKNVLEVLAEGPSLVMVLTKWKAIAEWRRMMGPVDPEEAKLLSPDSIRAKYGINILKNAAHGASDLYEASSSINNMFAEDESEN</sequence>
<evidence type="ECO:0000256" key="11">
    <source>
        <dbReference type="ARBA" id="ARBA00060743"/>
    </source>
</evidence>
<evidence type="ECO:0000259" key="17">
    <source>
        <dbReference type="PROSITE" id="PS51352"/>
    </source>
</evidence>
<protein>
    <recommendedName>
        <fullName evidence="12">Thioredoxin domain-containing protein 3</fullName>
    </recommendedName>
    <alternativeName>
        <fullName evidence="14">3'-5' exonuclease NME8</fullName>
    </alternativeName>
    <alternativeName>
        <fullName evidence="15">NME/NM23 family member 8</fullName>
    </alternativeName>
    <alternativeName>
        <fullName evidence="13">Spermatid-specific thioredoxin-2</fullName>
    </alternativeName>
</protein>
<comment type="caution">
    <text evidence="16">Lacks conserved residue(s) required for the propagation of feature annotation.</text>
</comment>
<comment type="subunit">
    <text evidence="2">Monomer.</text>
</comment>
<evidence type="ECO:0000256" key="14">
    <source>
        <dbReference type="ARBA" id="ARBA00080209"/>
    </source>
</evidence>
<dbReference type="SMART" id="SM00562">
    <property type="entry name" value="NDK"/>
    <property type="match status" value="2"/>
</dbReference>
<dbReference type="Ensembl" id="ENSJJAT00000000327.1">
    <property type="protein sequence ID" value="ENSJJAP00000000298.1"/>
    <property type="gene ID" value="ENSJJAG00000000267.1"/>
</dbReference>
<dbReference type="PROSITE" id="PS51352">
    <property type="entry name" value="THIOREDOXIN_2"/>
    <property type="match status" value="1"/>
</dbReference>
<comment type="subcellular location">
    <subcellularLocation>
        <location evidence="1">Cytoplasm</location>
    </subcellularLocation>
</comment>
<evidence type="ECO:0000313" key="18">
    <source>
        <dbReference type="Ensembl" id="ENSJJAP00000000298.1"/>
    </source>
</evidence>
<dbReference type="GO" id="GO:0008017">
    <property type="term" value="F:microtubule binding"/>
    <property type="evidence" value="ECO:0007669"/>
    <property type="project" value="Ensembl"/>
</dbReference>
<evidence type="ECO:0000256" key="7">
    <source>
        <dbReference type="ARBA" id="ARBA00022801"/>
    </source>
</evidence>
<dbReference type="GO" id="GO:0060271">
    <property type="term" value="P:cilium assembly"/>
    <property type="evidence" value="ECO:0007669"/>
    <property type="project" value="Ensembl"/>
</dbReference>
<gene>
    <name evidence="18" type="primary">Nme8</name>
</gene>
<evidence type="ECO:0000256" key="2">
    <source>
        <dbReference type="ARBA" id="ARBA00011245"/>
    </source>
</evidence>
<evidence type="ECO:0000256" key="15">
    <source>
        <dbReference type="ARBA" id="ARBA00080800"/>
    </source>
</evidence>
<keyword evidence="7" id="KW-0378">Hydrolase</keyword>
<dbReference type="Proteomes" id="UP000694385">
    <property type="component" value="Unassembled WGS sequence"/>
</dbReference>
<comment type="similarity">
    <text evidence="16">Belongs to the NDK family.</text>
</comment>
<dbReference type="GO" id="GO:0097225">
    <property type="term" value="C:sperm midpiece"/>
    <property type="evidence" value="ECO:0007669"/>
    <property type="project" value="Ensembl"/>
</dbReference>
<dbReference type="GO" id="GO:0034614">
    <property type="term" value="P:cellular response to reactive oxygen species"/>
    <property type="evidence" value="ECO:0007669"/>
    <property type="project" value="Ensembl"/>
</dbReference>
<proteinExistence type="inferred from homology"/>
<dbReference type="FunFam" id="3.30.70.141:FF:000012">
    <property type="entry name" value="Thioredoxin domain-containing protein 3"/>
    <property type="match status" value="1"/>
</dbReference>
<keyword evidence="5" id="KW-0677">Repeat</keyword>
<dbReference type="InterPro" id="IPR036850">
    <property type="entry name" value="NDK-like_dom_sf"/>
</dbReference>
<evidence type="ECO:0000256" key="3">
    <source>
        <dbReference type="ARBA" id="ARBA00022473"/>
    </source>
</evidence>
<dbReference type="GO" id="GO:0036157">
    <property type="term" value="C:outer dynein arm"/>
    <property type="evidence" value="ECO:0007669"/>
    <property type="project" value="Ensembl"/>
</dbReference>
<dbReference type="InterPro" id="IPR051766">
    <property type="entry name" value="TXND_domain-containing"/>
</dbReference>
<dbReference type="AlphaFoldDB" id="A0A8C5JVF7"/>
<evidence type="ECO:0000313" key="19">
    <source>
        <dbReference type="Proteomes" id="UP000694385"/>
    </source>
</evidence>
<feature type="domain" description="Thioredoxin" evidence="17">
    <location>
        <begin position="1"/>
        <end position="119"/>
    </location>
</feature>
<keyword evidence="3" id="KW-0217">Developmental protein</keyword>
<dbReference type="InterPro" id="IPR017937">
    <property type="entry name" value="Thioredoxin_CS"/>
</dbReference>
<name>A0A8C5JVF7_JACJA</name>
<evidence type="ECO:0000256" key="13">
    <source>
        <dbReference type="ARBA" id="ARBA00080016"/>
    </source>
</evidence>
<dbReference type="InterPro" id="IPR013766">
    <property type="entry name" value="Thioredoxin_domain"/>
</dbReference>
<comment type="similarity">
    <text evidence="11">In the C-terminal section; belongs to the NDK family.</text>
</comment>
<dbReference type="Gene3D" id="3.40.30.10">
    <property type="entry name" value="Glutaredoxin"/>
    <property type="match status" value="1"/>
</dbReference>
<dbReference type="Gene3D" id="3.30.70.141">
    <property type="entry name" value="Nucleoside diphosphate kinase-like domain"/>
    <property type="match status" value="3"/>
</dbReference>
<dbReference type="GO" id="GO:0008296">
    <property type="term" value="F:3'-5'-DNA exonuclease activity"/>
    <property type="evidence" value="ECO:0007669"/>
    <property type="project" value="Ensembl"/>
</dbReference>
<dbReference type="InterPro" id="IPR036249">
    <property type="entry name" value="Thioredoxin-like_sf"/>
</dbReference>
<dbReference type="Pfam" id="PF00085">
    <property type="entry name" value="Thioredoxin"/>
    <property type="match status" value="1"/>
</dbReference>
<dbReference type="PROSITE" id="PS00194">
    <property type="entry name" value="THIOREDOXIN_1"/>
    <property type="match status" value="1"/>
</dbReference>
<accession>A0A8C5JVF7</accession>
<dbReference type="GO" id="GO:0097598">
    <property type="term" value="C:sperm cytoplasmic droplet"/>
    <property type="evidence" value="ECO:0007669"/>
    <property type="project" value="Ensembl"/>
</dbReference>
<evidence type="ECO:0000256" key="4">
    <source>
        <dbReference type="ARBA" id="ARBA00022490"/>
    </source>
</evidence>
<dbReference type="PROSITE" id="PS51374">
    <property type="entry name" value="NDPK_LIKE"/>
    <property type="match status" value="3"/>
</dbReference>
<evidence type="ECO:0000256" key="12">
    <source>
        <dbReference type="ARBA" id="ARBA00068138"/>
    </source>
</evidence>
<reference evidence="18" key="1">
    <citation type="submission" date="2025-08" db="UniProtKB">
        <authorList>
            <consortium name="Ensembl"/>
        </authorList>
    </citation>
    <scope>IDENTIFICATION</scope>
</reference>
<dbReference type="PANTHER" id="PTHR46135:SF2">
    <property type="entry name" value="THIOREDOXIN DOMAIN-CONTAINING PROTEIN 3"/>
    <property type="match status" value="1"/>
</dbReference>
<evidence type="ECO:0000256" key="9">
    <source>
        <dbReference type="ARBA" id="ARBA00023157"/>
    </source>
</evidence>
<evidence type="ECO:0000256" key="10">
    <source>
        <dbReference type="ARBA" id="ARBA00058364"/>
    </source>
</evidence>
<dbReference type="SUPFAM" id="SSF54919">
    <property type="entry name" value="Nucleoside diphosphate kinase, NDK"/>
    <property type="match status" value="3"/>
</dbReference>
<dbReference type="GeneTree" id="ENSGT00940000161182"/>
<keyword evidence="9" id="KW-1015">Disulfide bond</keyword>
<dbReference type="CDD" id="cd02948">
    <property type="entry name" value="TRX_NDPK"/>
    <property type="match status" value="1"/>
</dbReference>
<evidence type="ECO:0000256" key="6">
    <source>
        <dbReference type="ARBA" id="ARBA00022782"/>
    </source>
</evidence>
<dbReference type="GO" id="GO:0030154">
    <property type="term" value="P:cell differentiation"/>
    <property type="evidence" value="ECO:0007669"/>
    <property type="project" value="UniProtKB-KW"/>
</dbReference>
<dbReference type="GO" id="GO:0007283">
    <property type="term" value="P:spermatogenesis"/>
    <property type="evidence" value="ECO:0007669"/>
    <property type="project" value="UniProtKB-KW"/>
</dbReference>
<dbReference type="GO" id="GO:0097228">
    <property type="term" value="C:sperm principal piece"/>
    <property type="evidence" value="ECO:0007669"/>
    <property type="project" value="Ensembl"/>
</dbReference>
<evidence type="ECO:0000256" key="1">
    <source>
        <dbReference type="ARBA" id="ARBA00004496"/>
    </source>
</evidence>
<keyword evidence="4" id="KW-0963">Cytoplasm</keyword>
<evidence type="ECO:0000256" key="8">
    <source>
        <dbReference type="ARBA" id="ARBA00022871"/>
    </source>
</evidence>
<dbReference type="PANTHER" id="PTHR46135">
    <property type="entry name" value="NME/NM23 FAMILY MEMBER 8"/>
    <property type="match status" value="1"/>
</dbReference>
<evidence type="ECO:0000256" key="5">
    <source>
        <dbReference type="ARBA" id="ARBA00022737"/>
    </source>
</evidence>
<organism evidence="18 19">
    <name type="scientific">Jaculus jaculus</name>
    <name type="common">Lesser Egyptian jerboa</name>
    <dbReference type="NCBI Taxonomy" id="51337"/>
    <lineage>
        <taxon>Eukaryota</taxon>
        <taxon>Metazoa</taxon>
        <taxon>Chordata</taxon>
        <taxon>Craniata</taxon>
        <taxon>Vertebrata</taxon>
        <taxon>Euteleostomi</taxon>
        <taxon>Mammalia</taxon>
        <taxon>Eutheria</taxon>
        <taxon>Euarchontoglires</taxon>
        <taxon>Glires</taxon>
        <taxon>Rodentia</taxon>
        <taxon>Myomorpha</taxon>
        <taxon>Dipodoidea</taxon>
        <taxon>Dipodidae</taxon>
        <taxon>Dipodinae</taxon>
        <taxon>Jaculus</taxon>
    </lineage>
</organism>
<dbReference type="SUPFAM" id="SSF52833">
    <property type="entry name" value="Thioredoxin-like"/>
    <property type="match status" value="1"/>
</dbReference>
<reference evidence="18" key="2">
    <citation type="submission" date="2025-09" db="UniProtKB">
        <authorList>
            <consortium name="Ensembl"/>
        </authorList>
    </citation>
    <scope>IDENTIFICATION</scope>
</reference>
<dbReference type="GO" id="GO:0005829">
    <property type="term" value="C:cytosol"/>
    <property type="evidence" value="ECO:0007669"/>
    <property type="project" value="Ensembl"/>
</dbReference>
<dbReference type="GO" id="GO:0016607">
    <property type="term" value="C:nuclear speck"/>
    <property type="evidence" value="ECO:0007669"/>
    <property type="project" value="Ensembl"/>
</dbReference>
<keyword evidence="6" id="KW-0221">Differentiation</keyword>
<keyword evidence="19" id="KW-1185">Reference proteome</keyword>
<dbReference type="InterPro" id="IPR034907">
    <property type="entry name" value="NDK-like_dom"/>
</dbReference>
<keyword evidence="8" id="KW-0744">Spermatogenesis</keyword>
<dbReference type="GO" id="GO:0006308">
    <property type="term" value="P:DNA catabolic process"/>
    <property type="evidence" value="ECO:0007669"/>
    <property type="project" value="Ensembl"/>
</dbReference>